<protein>
    <recommendedName>
        <fullName evidence="4">PRC-barrel domain-containing protein</fullName>
    </recommendedName>
</protein>
<dbReference type="Proteomes" id="UP000325307">
    <property type="component" value="Unassembled WGS sequence"/>
</dbReference>
<name>A0A5A7NQB0_9MICC</name>
<dbReference type="Gene3D" id="3.90.50.10">
    <property type="entry name" value="Photosynthetic Reaction Center, subunit H, domain 2"/>
    <property type="match status" value="1"/>
</dbReference>
<evidence type="ECO:0008006" key="4">
    <source>
        <dbReference type="Google" id="ProtNLM"/>
    </source>
</evidence>
<reference evidence="2 3" key="1">
    <citation type="submission" date="2019-09" db="EMBL/GenBank/DDBJ databases">
        <title>Arthrobacter zafarii sp. nov., a moderately thermotolerant and halotolerant actinobacterium isolated from Cholistan desert soil of Pakistan.</title>
        <authorList>
            <person name="Amin A."/>
            <person name="Ahmed I."/>
            <person name="Khalid N."/>
            <person name="Schumann P."/>
            <person name="Busse H.J."/>
            <person name="Khan I.U."/>
            <person name="Li S."/>
            <person name="Li W.J."/>
        </authorList>
    </citation>
    <scope>NUCLEOTIDE SEQUENCE [LARGE SCALE GENOMIC DNA]</scope>
    <source>
        <strain evidence="2 3">NCCP-1664</strain>
    </source>
</reference>
<comment type="caution">
    <text evidence="2">The sequence shown here is derived from an EMBL/GenBank/DDBJ whole genome shotgun (WGS) entry which is preliminary data.</text>
</comment>
<dbReference type="SUPFAM" id="SSF50346">
    <property type="entry name" value="PRC-barrel domain"/>
    <property type="match status" value="1"/>
</dbReference>
<dbReference type="GO" id="GO:0030077">
    <property type="term" value="C:plasma membrane light-harvesting complex"/>
    <property type="evidence" value="ECO:0007669"/>
    <property type="project" value="InterPro"/>
</dbReference>
<sequence length="147" mass="15722">MRDGLGSAAGSLTPVPERHRPTGGTAMDQEFDSTQESDPTAAAPDQYGLHDLQDATVWDAADMKLGTVSQVALDALGKPAWVSVPLGLMQTREKFVPLAGARLVQGAQVPDLHVAYSSDTIKDAPDTEGRDTLDPAEEELLRRHYGL</sequence>
<gene>
    <name evidence="2" type="ORF">NCCP1664_12330</name>
</gene>
<evidence type="ECO:0000313" key="3">
    <source>
        <dbReference type="Proteomes" id="UP000325307"/>
    </source>
</evidence>
<feature type="region of interest" description="Disordered" evidence="1">
    <location>
        <begin position="1"/>
        <end position="46"/>
    </location>
</feature>
<organism evidence="2 3">
    <name type="scientific">Zafaria cholistanensis</name>
    <dbReference type="NCBI Taxonomy" id="1682741"/>
    <lineage>
        <taxon>Bacteria</taxon>
        <taxon>Bacillati</taxon>
        <taxon>Actinomycetota</taxon>
        <taxon>Actinomycetes</taxon>
        <taxon>Micrococcales</taxon>
        <taxon>Micrococcaceae</taxon>
        <taxon>Zafaria</taxon>
    </lineage>
</organism>
<keyword evidence="3" id="KW-1185">Reference proteome</keyword>
<dbReference type="AlphaFoldDB" id="A0A5A7NQB0"/>
<dbReference type="InterPro" id="IPR011033">
    <property type="entry name" value="PRC_barrel-like_sf"/>
</dbReference>
<dbReference type="EMBL" id="BKDJ01000005">
    <property type="protein sequence ID" value="GER22736.1"/>
    <property type="molecule type" value="Genomic_DNA"/>
</dbReference>
<dbReference type="InterPro" id="IPR014747">
    <property type="entry name" value="Bac_photo_RC_H_C"/>
</dbReference>
<accession>A0A5A7NQB0</accession>
<dbReference type="GO" id="GO:0019684">
    <property type="term" value="P:photosynthesis, light reaction"/>
    <property type="evidence" value="ECO:0007669"/>
    <property type="project" value="InterPro"/>
</dbReference>
<proteinExistence type="predicted"/>
<evidence type="ECO:0000313" key="2">
    <source>
        <dbReference type="EMBL" id="GER22736.1"/>
    </source>
</evidence>
<evidence type="ECO:0000256" key="1">
    <source>
        <dbReference type="SAM" id="MobiDB-lite"/>
    </source>
</evidence>